<keyword evidence="2" id="KW-0472">Membrane</keyword>
<proteinExistence type="predicted"/>
<dbReference type="PATRIC" id="fig|394.7.peg.3240"/>
<reference evidence="4 5" key="1">
    <citation type="journal article" date="2009" name="Appl. Environ. Microbiol.">
        <title>Rhizobium sp. strain NGR234 possesses a remarkable number of secretion systems.</title>
        <authorList>
            <person name="Schmeisser C."/>
            <person name="Liesegang H."/>
            <person name="Krysciak D."/>
            <person name="Bakkou N."/>
            <person name="Le Quere A."/>
            <person name="Wollherr A."/>
            <person name="Heinemeyer I."/>
            <person name="Morgenstern B."/>
            <person name="Pommerening-Roeser A."/>
            <person name="Flores M."/>
            <person name="Palacios R."/>
            <person name="Brenner S."/>
            <person name="Gottschalk G."/>
            <person name="Schmitz R.A."/>
            <person name="Broughton W.J."/>
            <person name="Perret X."/>
            <person name="Strittmatter A.W."/>
            <person name="Streit W.R."/>
        </authorList>
    </citation>
    <scope>NUCLEOTIDE SEQUENCE [LARGE SCALE GENOMIC DNA]</scope>
    <source>
        <strain evidence="5">NBRC 101917 / NGR234</strain>
    </source>
</reference>
<feature type="compositionally biased region" description="Low complexity" evidence="1">
    <location>
        <begin position="242"/>
        <end position="252"/>
    </location>
</feature>
<evidence type="ECO:0000256" key="1">
    <source>
        <dbReference type="SAM" id="MobiDB-lite"/>
    </source>
</evidence>
<feature type="transmembrane region" description="Helical" evidence="2">
    <location>
        <begin position="63"/>
        <end position="83"/>
    </location>
</feature>
<feature type="region of interest" description="Disordered" evidence="1">
    <location>
        <begin position="213"/>
        <end position="263"/>
    </location>
</feature>
<sequence length="263" mass="27458">MYRQVAAIWKRRQPPALDFDFFRNSFGCRTLLEYHRRGAIGSPEAAPCPTTSTKGKIDMTDKFISSVAAGALLVGVAVAPMSFAQETTTPPPAPAPETQTMEPAAPAPADQAQTPAPADKSTDMAAAGSYLTEQAEDQISANTYIGQSVYNANDESIGEINDLIIKKEGGVAAAVVGVGGFLGIGEKNVAVPFESIEVTEQPDSDALKLTTTETAESLKGAPEFKTKSQLMAERNAAQPVDTSTTSATGTTPAPAPAEPAPQQ</sequence>
<keyword evidence="5" id="KW-1185">Reference proteome</keyword>
<dbReference type="PANTHER" id="PTHR36505:SF1">
    <property type="entry name" value="BLR1072 PROTEIN"/>
    <property type="match status" value="1"/>
</dbReference>
<accession>C3MGW3</accession>
<dbReference type="PANTHER" id="PTHR36505">
    <property type="entry name" value="BLR1072 PROTEIN"/>
    <property type="match status" value="1"/>
</dbReference>
<keyword evidence="2" id="KW-1133">Transmembrane helix</keyword>
<dbReference type="STRING" id="394.NGR_c04320"/>
<name>C3MGW3_SINFN</name>
<dbReference type="KEGG" id="rhi:NGR_c04320"/>
<dbReference type="InterPro" id="IPR027275">
    <property type="entry name" value="PRC-brl_dom"/>
</dbReference>
<dbReference type="InterPro" id="IPR011033">
    <property type="entry name" value="PRC_barrel-like_sf"/>
</dbReference>
<evidence type="ECO:0000256" key="2">
    <source>
        <dbReference type="SAM" id="Phobius"/>
    </source>
</evidence>
<dbReference type="OrthoDB" id="7818259at2"/>
<dbReference type="HOGENOM" id="CLU_091638_0_0_5"/>
<protein>
    <recommendedName>
        <fullName evidence="3">PRC-barrel domain-containing protein</fullName>
    </recommendedName>
</protein>
<evidence type="ECO:0000313" key="4">
    <source>
        <dbReference type="EMBL" id="ACP24228.1"/>
    </source>
</evidence>
<feature type="region of interest" description="Disordered" evidence="1">
    <location>
        <begin position="85"/>
        <end position="123"/>
    </location>
</feature>
<dbReference type="eggNOG" id="COG1873">
    <property type="taxonomic scope" value="Bacteria"/>
</dbReference>
<dbReference type="AlphaFoldDB" id="C3MGW3"/>
<dbReference type="Gene3D" id="2.30.30.240">
    <property type="entry name" value="PRC-barrel domain"/>
    <property type="match status" value="1"/>
</dbReference>
<dbReference type="EMBL" id="CP001389">
    <property type="protein sequence ID" value="ACP24228.1"/>
    <property type="molecule type" value="Genomic_DNA"/>
</dbReference>
<feature type="compositionally biased region" description="Low complexity" evidence="1">
    <location>
        <begin position="96"/>
        <end position="119"/>
    </location>
</feature>
<feature type="domain" description="PRC-barrel" evidence="3">
    <location>
        <begin position="136"/>
        <end position="197"/>
    </location>
</feature>
<dbReference type="SUPFAM" id="SSF50346">
    <property type="entry name" value="PRC-barrel domain"/>
    <property type="match status" value="1"/>
</dbReference>
<evidence type="ECO:0000313" key="5">
    <source>
        <dbReference type="Proteomes" id="UP000001054"/>
    </source>
</evidence>
<gene>
    <name evidence="4" type="ordered locus">NGR_c04320</name>
</gene>
<dbReference type="Pfam" id="PF05239">
    <property type="entry name" value="PRC"/>
    <property type="match status" value="1"/>
</dbReference>
<dbReference type="Proteomes" id="UP000001054">
    <property type="component" value="Chromosome"/>
</dbReference>
<organism evidence="4 5">
    <name type="scientific">Sinorhizobium fredii (strain NBRC 101917 / NGR234)</name>
    <dbReference type="NCBI Taxonomy" id="394"/>
    <lineage>
        <taxon>Bacteria</taxon>
        <taxon>Pseudomonadati</taxon>
        <taxon>Pseudomonadota</taxon>
        <taxon>Alphaproteobacteria</taxon>
        <taxon>Hyphomicrobiales</taxon>
        <taxon>Rhizobiaceae</taxon>
        <taxon>Sinorhizobium/Ensifer group</taxon>
        <taxon>Sinorhizobium</taxon>
    </lineage>
</organism>
<feature type="compositionally biased region" description="Pro residues" evidence="1">
    <location>
        <begin position="253"/>
        <end position="263"/>
    </location>
</feature>
<keyword evidence="2" id="KW-0812">Transmembrane</keyword>
<evidence type="ECO:0000259" key="3">
    <source>
        <dbReference type="Pfam" id="PF05239"/>
    </source>
</evidence>